<dbReference type="Proteomes" id="UP000311382">
    <property type="component" value="Unassembled WGS sequence"/>
</dbReference>
<accession>A0A5C5FWT9</accession>
<feature type="signal peptide" evidence="1">
    <location>
        <begin position="1"/>
        <end position="17"/>
    </location>
</feature>
<comment type="caution">
    <text evidence="2">The sequence shown here is derived from an EMBL/GenBank/DDBJ whole genome shotgun (WGS) entry which is preliminary data.</text>
</comment>
<reference evidence="2 3" key="1">
    <citation type="submission" date="2019-03" db="EMBL/GenBank/DDBJ databases">
        <title>Rhodosporidium diobovatum UCD-FST 08-225 genome sequencing, assembly, and annotation.</title>
        <authorList>
            <person name="Fakankun I.U."/>
            <person name="Fristensky B."/>
            <person name="Levin D.B."/>
        </authorList>
    </citation>
    <scope>NUCLEOTIDE SEQUENCE [LARGE SCALE GENOMIC DNA]</scope>
    <source>
        <strain evidence="2 3">UCD-FST 08-225</strain>
    </source>
</reference>
<organism evidence="2 3">
    <name type="scientific">Rhodotorula diobovata</name>
    <dbReference type="NCBI Taxonomy" id="5288"/>
    <lineage>
        <taxon>Eukaryota</taxon>
        <taxon>Fungi</taxon>
        <taxon>Dikarya</taxon>
        <taxon>Basidiomycota</taxon>
        <taxon>Pucciniomycotina</taxon>
        <taxon>Microbotryomycetes</taxon>
        <taxon>Sporidiobolales</taxon>
        <taxon>Sporidiobolaceae</taxon>
        <taxon>Rhodotorula</taxon>
    </lineage>
</organism>
<evidence type="ECO:0000256" key="1">
    <source>
        <dbReference type="SAM" id="SignalP"/>
    </source>
</evidence>
<feature type="chain" id="PRO_5022998767" evidence="1">
    <location>
        <begin position="18"/>
        <end position="239"/>
    </location>
</feature>
<evidence type="ECO:0000313" key="2">
    <source>
        <dbReference type="EMBL" id="TNY20662.1"/>
    </source>
</evidence>
<proteinExistence type="predicted"/>
<dbReference type="AlphaFoldDB" id="A0A5C5FWT9"/>
<sequence length="239" mass="25645">MIYVFLLAALAFTLVRCAPLPAGTNGLAATVAVNSAASAAVAEVSHKELCYLEFLLETAVQFAKDQVIKDTDGRNVFLNDGFKSDSTGREVYYVSYCYASSSVKGSTSESKMGDSTTLSNPFADIIDGLGIQSNVGFGGRGGLLASLVGGSGGGTASGLLRKRQLFNGLGACALTVTSLRPHVLGSARRRTRRLLLRLLVPPRRQLLRVIPRRLPHRQLAQLASLVLPSRRAQWRLPDR</sequence>
<dbReference type="STRING" id="5288.A0A5C5FWT9"/>
<name>A0A5C5FWT9_9BASI</name>
<evidence type="ECO:0000313" key="3">
    <source>
        <dbReference type="Proteomes" id="UP000311382"/>
    </source>
</evidence>
<keyword evidence="3" id="KW-1185">Reference proteome</keyword>
<keyword evidence="1" id="KW-0732">Signal</keyword>
<gene>
    <name evidence="2" type="ORF">DMC30DRAFT_244056</name>
</gene>
<protein>
    <submittedName>
        <fullName evidence="2">Uncharacterized protein</fullName>
    </submittedName>
</protein>
<dbReference type="EMBL" id="SOZI01000061">
    <property type="protein sequence ID" value="TNY20662.1"/>
    <property type="molecule type" value="Genomic_DNA"/>
</dbReference>